<organism evidence="3">
    <name type="scientific">Dyadobacter sp. 676</name>
    <dbReference type="NCBI Taxonomy" id="3088362"/>
    <lineage>
        <taxon>Bacteria</taxon>
        <taxon>Pseudomonadati</taxon>
        <taxon>Bacteroidota</taxon>
        <taxon>Cytophagia</taxon>
        <taxon>Cytophagales</taxon>
        <taxon>Spirosomataceae</taxon>
        <taxon>Dyadobacter</taxon>
    </lineage>
</organism>
<dbReference type="InterPro" id="IPR011006">
    <property type="entry name" value="CheY-like_superfamily"/>
</dbReference>
<proteinExistence type="predicted"/>
<sequence>MANANICLVIDDDADDHLIFQMAIQEVLPHLSCFYSTSCLNAIELIVLNKIPIPDMLFLDLNMPGMTAQQSLLSLAEIPELARTIVFVISGSSGKYPGEDLTTFGIKKLVSKRGSVHEFGTELYNAICEPQIT</sequence>
<reference evidence="3" key="1">
    <citation type="submission" date="2024-06" db="EMBL/GenBank/DDBJ databases">
        <title>Sequencing and assembly of the genome of Dyadobacter sp. strain 676, a symbiont of Cyamopsis tetragonoloba.</title>
        <authorList>
            <person name="Guro P."/>
            <person name="Sazanova A."/>
            <person name="Kuznetsova I."/>
            <person name="Belimov A."/>
            <person name="Safronova V."/>
        </authorList>
    </citation>
    <scope>NUCLEOTIDE SEQUENCE</scope>
    <source>
        <strain evidence="3">676</strain>
    </source>
</reference>
<dbReference type="SUPFAM" id="SSF52172">
    <property type="entry name" value="CheY-like"/>
    <property type="match status" value="1"/>
</dbReference>
<protein>
    <recommendedName>
        <fullName evidence="2">Response regulatory domain-containing protein</fullName>
    </recommendedName>
</protein>
<dbReference type="EMBL" id="CP159289">
    <property type="protein sequence ID" value="XCH25445.1"/>
    <property type="molecule type" value="Genomic_DNA"/>
</dbReference>
<evidence type="ECO:0000313" key="3">
    <source>
        <dbReference type="EMBL" id="XCH25445.1"/>
    </source>
</evidence>
<accession>A0AAU8FNM4</accession>
<name>A0AAU8FNM4_9BACT</name>
<keyword evidence="1" id="KW-0597">Phosphoprotein</keyword>
<dbReference type="Gene3D" id="3.40.50.2300">
    <property type="match status" value="1"/>
</dbReference>
<dbReference type="InterPro" id="IPR001789">
    <property type="entry name" value="Sig_transdc_resp-reg_receiver"/>
</dbReference>
<feature type="modified residue" description="4-aspartylphosphate" evidence="1">
    <location>
        <position position="60"/>
    </location>
</feature>
<feature type="domain" description="Response regulatory" evidence="2">
    <location>
        <begin position="6"/>
        <end position="127"/>
    </location>
</feature>
<evidence type="ECO:0000259" key="2">
    <source>
        <dbReference type="PROSITE" id="PS50110"/>
    </source>
</evidence>
<dbReference type="GO" id="GO:0000160">
    <property type="term" value="P:phosphorelay signal transduction system"/>
    <property type="evidence" value="ECO:0007669"/>
    <property type="project" value="InterPro"/>
</dbReference>
<evidence type="ECO:0000256" key="1">
    <source>
        <dbReference type="PROSITE-ProRule" id="PRU00169"/>
    </source>
</evidence>
<dbReference type="PROSITE" id="PS50110">
    <property type="entry name" value="RESPONSE_REGULATORY"/>
    <property type="match status" value="1"/>
</dbReference>
<dbReference type="AlphaFoldDB" id="A0AAU8FNM4"/>
<gene>
    <name evidence="3" type="ORF">ABV298_03155</name>
</gene>
<dbReference type="RefSeq" id="WP_353720746.1">
    <property type="nucleotide sequence ID" value="NZ_CP159289.1"/>
</dbReference>